<dbReference type="Proteomes" id="UP000723463">
    <property type="component" value="Unassembled WGS sequence"/>
</dbReference>
<proteinExistence type="predicted"/>
<dbReference type="Pfam" id="PF20147">
    <property type="entry name" value="Crinkler"/>
    <property type="match status" value="1"/>
</dbReference>
<dbReference type="EMBL" id="JAAAXW010000137">
    <property type="protein sequence ID" value="KAF9542492.1"/>
    <property type="molecule type" value="Genomic_DNA"/>
</dbReference>
<dbReference type="GO" id="GO:0005576">
    <property type="term" value="C:extracellular region"/>
    <property type="evidence" value="ECO:0007669"/>
    <property type="project" value="UniProtKB-SubCell"/>
</dbReference>
<accession>A0A9P6K2B3</accession>
<sequence length="145" mass="16043">MTTNTLTLFCLVDKNATSNLFSVEIDLTEIEDGLKKIIKTEKTPRLDDIAAAELFLRCILFPIISANKHQSVLLSAIDSATELDLTDDIADIVQRPPPQANDLRFGDWSLSIMVHPHVSSRSLTPLPSYQSDDLRLDTPLAAIVL</sequence>
<feature type="domain" description="Crinkler effector protein N-terminal" evidence="4">
    <location>
        <begin position="6"/>
        <end position="98"/>
    </location>
</feature>
<reference evidence="5" key="1">
    <citation type="journal article" date="2020" name="Fungal Divers.">
        <title>Resolving the Mortierellaceae phylogeny through synthesis of multi-gene phylogenetics and phylogenomics.</title>
        <authorList>
            <person name="Vandepol N."/>
            <person name="Liber J."/>
            <person name="Desiro A."/>
            <person name="Na H."/>
            <person name="Kennedy M."/>
            <person name="Barry K."/>
            <person name="Grigoriev I.V."/>
            <person name="Miller A.N."/>
            <person name="O'Donnell K."/>
            <person name="Stajich J.E."/>
            <person name="Bonito G."/>
        </authorList>
    </citation>
    <scope>NUCLEOTIDE SEQUENCE</scope>
    <source>
        <strain evidence="5">NRRL 2591</strain>
    </source>
</reference>
<evidence type="ECO:0000256" key="1">
    <source>
        <dbReference type="ARBA" id="ARBA00004340"/>
    </source>
</evidence>
<evidence type="ECO:0000313" key="6">
    <source>
        <dbReference type="Proteomes" id="UP000723463"/>
    </source>
</evidence>
<dbReference type="GO" id="GO:0043657">
    <property type="term" value="C:host cell"/>
    <property type="evidence" value="ECO:0007669"/>
    <property type="project" value="UniProtKB-SubCell"/>
</dbReference>
<dbReference type="InterPro" id="IPR045379">
    <property type="entry name" value="Crinkler_N"/>
</dbReference>
<organism evidence="5 6">
    <name type="scientific">Mortierella hygrophila</name>
    <dbReference type="NCBI Taxonomy" id="979708"/>
    <lineage>
        <taxon>Eukaryota</taxon>
        <taxon>Fungi</taxon>
        <taxon>Fungi incertae sedis</taxon>
        <taxon>Mucoromycota</taxon>
        <taxon>Mortierellomycotina</taxon>
        <taxon>Mortierellomycetes</taxon>
        <taxon>Mortierellales</taxon>
        <taxon>Mortierellaceae</taxon>
        <taxon>Mortierella</taxon>
    </lineage>
</organism>
<name>A0A9P6K2B3_9FUNG</name>
<comment type="caution">
    <text evidence="5">The sequence shown here is derived from an EMBL/GenBank/DDBJ whole genome shotgun (WGS) entry which is preliminary data.</text>
</comment>
<keyword evidence="6" id="KW-1185">Reference proteome</keyword>
<dbReference type="AlphaFoldDB" id="A0A9P6K2B3"/>
<evidence type="ECO:0000256" key="2">
    <source>
        <dbReference type="ARBA" id="ARBA00004613"/>
    </source>
</evidence>
<evidence type="ECO:0000313" key="5">
    <source>
        <dbReference type="EMBL" id="KAF9542492.1"/>
    </source>
</evidence>
<comment type="subcellular location">
    <subcellularLocation>
        <location evidence="1">Host cell</location>
    </subcellularLocation>
    <subcellularLocation>
        <location evidence="2">Secreted</location>
    </subcellularLocation>
</comment>
<evidence type="ECO:0000259" key="4">
    <source>
        <dbReference type="Pfam" id="PF20147"/>
    </source>
</evidence>
<gene>
    <name evidence="5" type="ORF">EC957_001934</name>
</gene>
<evidence type="ECO:0000256" key="3">
    <source>
        <dbReference type="ARBA" id="ARBA00022525"/>
    </source>
</evidence>
<protein>
    <recommendedName>
        <fullName evidence="4">Crinkler effector protein N-terminal domain-containing protein</fullName>
    </recommendedName>
</protein>
<keyword evidence="3" id="KW-0964">Secreted</keyword>